<dbReference type="GO" id="GO:0005739">
    <property type="term" value="C:mitochondrion"/>
    <property type="evidence" value="ECO:0007669"/>
    <property type="project" value="TreeGrafter"/>
</dbReference>
<dbReference type="InterPro" id="IPR036291">
    <property type="entry name" value="NAD(P)-bd_dom_sf"/>
</dbReference>
<dbReference type="InterPro" id="IPR051397">
    <property type="entry name" value="Zn-ADH-like_protein"/>
</dbReference>
<comment type="caution">
    <text evidence="1">The sequence shown here is derived from an EMBL/GenBank/DDBJ whole genome shotgun (WGS) entry which is preliminary data.</text>
</comment>
<dbReference type="EMBL" id="ASPP01003735">
    <property type="protein sequence ID" value="ETO33031.1"/>
    <property type="molecule type" value="Genomic_DNA"/>
</dbReference>
<accession>X6P481</accession>
<dbReference type="Pfam" id="PF13602">
    <property type="entry name" value="ADH_zinc_N_2"/>
    <property type="match status" value="1"/>
</dbReference>
<protein>
    <recommendedName>
        <fullName evidence="3">Alcohol dehydrogenase-like C-terminal domain-containing protein</fullName>
    </recommendedName>
</protein>
<dbReference type="GO" id="GO:0016491">
    <property type="term" value="F:oxidoreductase activity"/>
    <property type="evidence" value="ECO:0007669"/>
    <property type="project" value="TreeGrafter"/>
</dbReference>
<dbReference type="AlphaFoldDB" id="X6P481"/>
<dbReference type="SUPFAM" id="SSF51735">
    <property type="entry name" value="NAD(P)-binding Rossmann-fold domains"/>
    <property type="match status" value="1"/>
</dbReference>
<dbReference type="PANTHER" id="PTHR43677">
    <property type="entry name" value="SHORT-CHAIN DEHYDROGENASE/REDUCTASE"/>
    <property type="match status" value="1"/>
</dbReference>
<proteinExistence type="predicted"/>
<keyword evidence="2" id="KW-1185">Reference proteome</keyword>
<name>X6P481_RETFI</name>
<organism evidence="1 2">
    <name type="scientific">Reticulomyxa filosa</name>
    <dbReference type="NCBI Taxonomy" id="46433"/>
    <lineage>
        <taxon>Eukaryota</taxon>
        <taxon>Sar</taxon>
        <taxon>Rhizaria</taxon>
        <taxon>Retaria</taxon>
        <taxon>Foraminifera</taxon>
        <taxon>Monothalamids</taxon>
        <taxon>Reticulomyxidae</taxon>
        <taxon>Reticulomyxa</taxon>
    </lineage>
</organism>
<evidence type="ECO:0008006" key="3">
    <source>
        <dbReference type="Google" id="ProtNLM"/>
    </source>
</evidence>
<evidence type="ECO:0000313" key="1">
    <source>
        <dbReference type="EMBL" id="ETO33031.1"/>
    </source>
</evidence>
<dbReference type="PANTHER" id="PTHR43677:SF4">
    <property type="entry name" value="QUINONE OXIDOREDUCTASE-LIKE PROTEIN 2"/>
    <property type="match status" value="1"/>
</dbReference>
<dbReference type="Gene3D" id="3.90.180.10">
    <property type="entry name" value="Medium-chain alcohol dehydrogenases, catalytic domain"/>
    <property type="match status" value="1"/>
</dbReference>
<dbReference type="OrthoDB" id="203908at2759"/>
<gene>
    <name evidence="1" type="ORF">RFI_04073</name>
</gene>
<dbReference type="Proteomes" id="UP000023152">
    <property type="component" value="Unassembled WGS sequence"/>
</dbReference>
<dbReference type="Gene3D" id="3.40.50.720">
    <property type="entry name" value="NAD(P)-binding Rossmann-like Domain"/>
    <property type="match status" value="2"/>
</dbReference>
<sequence>MLVQLCKKVAQIELVVGVVGGQAKVGLAKEMGCDYVICRKDKSGGNVDIWEEMKKQIPKLNGFDIVFDANGISTLKNSFKHLKPTGMQLIIYVRWFFLFEGKLIVYGLHSILPHTGSISITNWISLGFDVLRTPSFNAMTLLERNCGVLGFNLSFLFSRMDRLEEAMANLLTWISQKKITVSKVTTYKFEEVWKAHRDLQSGETTGKLVLQTVHNSNRCSKD</sequence>
<reference evidence="1 2" key="1">
    <citation type="journal article" date="2013" name="Curr. Biol.">
        <title>The Genome of the Foraminiferan Reticulomyxa filosa.</title>
        <authorList>
            <person name="Glockner G."/>
            <person name="Hulsmann N."/>
            <person name="Schleicher M."/>
            <person name="Noegel A.A."/>
            <person name="Eichinger L."/>
            <person name="Gallinger C."/>
            <person name="Pawlowski J."/>
            <person name="Sierra R."/>
            <person name="Euteneuer U."/>
            <person name="Pillet L."/>
            <person name="Moustafa A."/>
            <person name="Platzer M."/>
            <person name="Groth M."/>
            <person name="Szafranski K."/>
            <person name="Schliwa M."/>
        </authorList>
    </citation>
    <scope>NUCLEOTIDE SEQUENCE [LARGE SCALE GENOMIC DNA]</scope>
</reference>
<evidence type="ECO:0000313" key="2">
    <source>
        <dbReference type="Proteomes" id="UP000023152"/>
    </source>
</evidence>